<gene>
    <name evidence="8" type="ORF">RDB_LOCUS33998</name>
</gene>
<feature type="transmembrane region" description="Helical" evidence="5">
    <location>
        <begin position="945"/>
        <end position="963"/>
    </location>
</feature>
<dbReference type="Pfam" id="PF00535">
    <property type="entry name" value="Glycos_transf_2"/>
    <property type="match status" value="1"/>
</dbReference>
<dbReference type="Proteomes" id="UP000663853">
    <property type="component" value="Unassembled WGS sequence"/>
</dbReference>
<evidence type="ECO:0000256" key="4">
    <source>
        <dbReference type="SAM" id="MobiDB-lite"/>
    </source>
</evidence>
<evidence type="ECO:0000256" key="5">
    <source>
        <dbReference type="SAM" id="Phobius"/>
    </source>
</evidence>
<dbReference type="PANTHER" id="PTHR43179">
    <property type="entry name" value="RHAMNOSYLTRANSFERASE WBBL"/>
    <property type="match status" value="1"/>
</dbReference>
<reference evidence="8" key="1">
    <citation type="submission" date="2021-01" db="EMBL/GenBank/DDBJ databases">
        <authorList>
            <person name="Kaushik A."/>
        </authorList>
    </citation>
    <scope>NUCLEOTIDE SEQUENCE</scope>
    <source>
        <strain evidence="8">AG6-10EEA</strain>
    </source>
</reference>
<keyword evidence="5" id="KW-0812">Transmembrane</keyword>
<comment type="similarity">
    <text evidence="1">Belongs to the glycosyltransferase 2 family.</text>
</comment>
<dbReference type="CDD" id="cd00761">
    <property type="entry name" value="Glyco_tranf_GTA_type"/>
    <property type="match status" value="1"/>
</dbReference>
<evidence type="ECO:0000256" key="3">
    <source>
        <dbReference type="ARBA" id="ARBA00022679"/>
    </source>
</evidence>
<feature type="transmembrane region" description="Helical" evidence="5">
    <location>
        <begin position="891"/>
        <end position="924"/>
    </location>
</feature>
<keyword evidence="3" id="KW-0808">Transferase</keyword>
<feature type="region of interest" description="Disordered" evidence="4">
    <location>
        <begin position="1028"/>
        <end position="1076"/>
    </location>
</feature>
<dbReference type="Gene3D" id="3.40.50.720">
    <property type="entry name" value="NAD(P)-binding Rossmann-like Domain"/>
    <property type="match status" value="1"/>
</dbReference>
<dbReference type="SUPFAM" id="SSF51735">
    <property type="entry name" value="NAD(P)-binding Rossmann-fold domains"/>
    <property type="match status" value="1"/>
</dbReference>
<feature type="transmembrane region" description="Helical" evidence="5">
    <location>
        <begin position="1002"/>
        <end position="1021"/>
    </location>
</feature>
<dbReference type="InterPro" id="IPR001173">
    <property type="entry name" value="Glyco_trans_2-like"/>
</dbReference>
<keyword evidence="5" id="KW-1133">Transmembrane helix</keyword>
<evidence type="ECO:0000259" key="7">
    <source>
        <dbReference type="Pfam" id="PF01370"/>
    </source>
</evidence>
<dbReference type="InterPro" id="IPR029044">
    <property type="entry name" value="Nucleotide-diphossugar_trans"/>
</dbReference>
<dbReference type="GO" id="GO:0016757">
    <property type="term" value="F:glycosyltransferase activity"/>
    <property type="evidence" value="ECO:0007669"/>
    <property type="project" value="UniProtKB-KW"/>
</dbReference>
<dbReference type="SUPFAM" id="SSF53448">
    <property type="entry name" value="Nucleotide-diphospho-sugar transferases"/>
    <property type="match status" value="1"/>
</dbReference>
<proteinExistence type="inferred from homology"/>
<dbReference type="InterPro" id="IPR036291">
    <property type="entry name" value="NAD(P)-bd_dom_sf"/>
</dbReference>
<feature type="domain" description="Glycosyltransferase 2-like" evidence="6">
    <location>
        <begin position="639"/>
        <end position="734"/>
    </location>
</feature>
<dbReference type="AlphaFoldDB" id="A0A8H3AQY5"/>
<dbReference type="PANTHER" id="PTHR43179:SF12">
    <property type="entry name" value="GALACTOFURANOSYLTRANSFERASE GLFT2"/>
    <property type="match status" value="1"/>
</dbReference>
<sequence>ACIENVATTPPPEEMSDQPAALNHGSQTPRVIVITGGSGLLGSHLAKYYHSREFHVRVVDIKPPEHNARRYYSESVVGNLCDLGFCKFVVRGAEIVLHCANIGNRKPVDPFDDHETINYRANHAMTQNLLTSASQAGVKTFLLTSTYTRPYEPPVEDDSFRHNGSSPKLLPTPRGLCDLEKLHSEQLARTYSNRMTILIVRFSSIYGPGPSWNDGDDTHPASIIRKVLAAKHLVRSGFRPKIELSGGTECNRCLIYVDDAVRTVVSLMEGEKTDYPPRSNQAVSNLELVKLAVEVIELDPSSVDMTCDDGTINIGNSDSASAFNSTSRCLKSYEQGLSQLRDWTEAKIQVTLSGKNSEGRRNYLMPLLSRSSADQQVDNVIKFAILLPLSSQPDSNLPLESLKKFACSLREASWRDRNELGGIRYDVSVYLAIDIKDASVVSSSLRTESRVELIFREHGFSRVFIIPCLRQKDLLGHLLNNSVRRAYEDRCDYYAIMNPATELLDEGWLRIIHAKFREIPVDSGGPSGFGCTAFTDITRPGMPTFPIVHRTHLDIFKGEIIPEELDIQDASIYLFQLYRHFGASATVPVRIRNLARTIGKEADASPDWTFDTFEGSKARIQLWAEQNSLNIKPRMSLDIIIPSYRVSLQRLSRVLSLEPSPSCITTFIIVVDNPRSPCVYELQHSNSHRTDVRILVNESNKGASAARNKGLAVSTAEWVAFLDDDVDPSQNYLAVAEKCIRNQPDAAGFIGNTCFPAAHNIFTTAIQLSGVTSFWDIADRIAEDVPWGITANLIVRRNARDKVQFDLRFPKTGGGEDIDFCINKRKASLKRGGTAFWAAPEVVVAHPWWDKGQRSYKRFFSWSRGDGALIKMHPDLAWRDVTPNSAETFSLATILIISGVLLFRWSMVWFGIVLAIANFLAHVLHDLHRHLIRQNAQVDIAKTPFGRVGWIVAIIEGVLIRMVNDMGRLVGILERREWRSVGKRFDWFTGGPMGIVEERGGGIERAVLILGIWLILFNTSLSKRACRKFKSSHPPHQTMPPMQVPTGPASRTRSLSSPSGRNTLGQPNPVTSHGSTSNITCITSALVLAGKPEEFKQWADRVKLDLEIKKNIPAGSYFQPVLDIQRSSTRFPACNWLAEQDSQKFGHITPVYGRWMEKIRQMVTDSPVLYP</sequence>
<evidence type="ECO:0000313" key="8">
    <source>
        <dbReference type="EMBL" id="CAE6438861.1"/>
    </source>
</evidence>
<organism evidence="8 9">
    <name type="scientific">Rhizoctonia solani</name>
    <dbReference type="NCBI Taxonomy" id="456999"/>
    <lineage>
        <taxon>Eukaryota</taxon>
        <taxon>Fungi</taxon>
        <taxon>Dikarya</taxon>
        <taxon>Basidiomycota</taxon>
        <taxon>Agaricomycotina</taxon>
        <taxon>Agaricomycetes</taxon>
        <taxon>Cantharellales</taxon>
        <taxon>Ceratobasidiaceae</taxon>
        <taxon>Rhizoctonia</taxon>
    </lineage>
</organism>
<evidence type="ECO:0000259" key="6">
    <source>
        <dbReference type="Pfam" id="PF00535"/>
    </source>
</evidence>
<evidence type="ECO:0000256" key="2">
    <source>
        <dbReference type="ARBA" id="ARBA00022676"/>
    </source>
</evidence>
<keyword evidence="2" id="KW-0328">Glycosyltransferase</keyword>
<accession>A0A8H3AQY5</accession>
<dbReference type="Pfam" id="PF01370">
    <property type="entry name" value="Epimerase"/>
    <property type="match status" value="1"/>
</dbReference>
<dbReference type="InterPro" id="IPR001509">
    <property type="entry name" value="Epimerase_deHydtase"/>
</dbReference>
<keyword evidence="5" id="KW-0472">Membrane</keyword>
<comment type="caution">
    <text evidence="8">The sequence shown here is derived from an EMBL/GenBank/DDBJ whole genome shotgun (WGS) entry which is preliminary data.</text>
</comment>
<protein>
    <submittedName>
        <fullName evidence="8">Uncharacterized protein</fullName>
    </submittedName>
</protein>
<dbReference type="Gene3D" id="3.90.550.10">
    <property type="entry name" value="Spore Coat Polysaccharide Biosynthesis Protein SpsA, Chain A"/>
    <property type="match status" value="1"/>
</dbReference>
<feature type="domain" description="NAD-dependent epimerase/dehydratase" evidence="7">
    <location>
        <begin position="32"/>
        <end position="270"/>
    </location>
</feature>
<feature type="non-terminal residue" evidence="8">
    <location>
        <position position="1"/>
    </location>
</feature>
<feature type="compositionally biased region" description="Polar residues" evidence="4">
    <location>
        <begin position="1049"/>
        <end position="1076"/>
    </location>
</feature>
<dbReference type="Gene3D" id="3.90.25.10">
    <property type="entry name" value="UDP-galactose 4-epimerase, domain 1"/>
    <property type="match status" value="1"/>
</dbReference>
<name>A0A8H3AQY5_9AGAM</name>
<evidence type="ECO:0000313" key="9">
    <source>
        <dbReference type="Proteomes" id="UP000663853"/>
    </source>
</evidence>
<dbReference type="EMBL" id="CAJMXA010000666">
    <property type="protein sequence ID" value="CAE6438861.1"/>
    <property type="molecule type" value="Genomic_DNA"/>
</dbReference>
<evidence type="ECO:0000256" key="1">
    <source>
        <dbReference type="ARBA" id="ARBA00006739"/>
    </source>
</evidence>